<keyword evidence="3" id="KW-1185">Reference proteome</keyword>
<keyword evidence="1" id="KW-0732">Signal</keyword>
<feature type="signal peptide" evidence="1">
    <location>
        <begin position="1"/>
        <end position="20"/>
    </location>
</feature>
<dbReference type="OrthoDB" id="279326at2"/>
<gene>
    <name evidence="2" type="ORF">I41_23440</name>
</gene>
<protein>
    <recommendedName>
        <fullName evidence="4">PEP-CTERM protein-sorting domain-containing protein</fullName>
    </recommendedName>
</protein>
<accession>A0A517TXP3</accession>
<feature type="chain" id="PRO_5022087693" description="PEP-CTERM protein-sorting domain-containing protein" evidence="1">
    <location>
        <begin position="21"/>
        <end position="284"/>
    </location>
</feature>
<dbReference type="EMBL" id="CP036339">
    <property type="protein sequence ID" value="QDT73155.1"/>
    <property type="molecule type" value="Genomic_DNA"/>
</dbReference>
<name>A0A517TXP3_9BACT</name>
<evidence type="ECO:0000313" key="2">
    <source>
        <dbReference type="EMBL" id="QDT73155.1"/>
    </source>
</evidence>
<organism evidence="2 3">
    <name type="scientific">Lacipirellula limnantheis</name>
    <dbReference type="NCBI Taxonomy" id="2528024"/>
    <lineage>
        <taxon>Bacteria</taxon>
        <taxon>Pseudomonadati</taxon>
        <taxon>Planctomycetota</taxon>
        <taxon>Planctomycetia</taxon>
        <taxon>Pirellulales</taxon>
        <taxon>Lacipirellulaceae</taxon>
        <taxon>Lacipirellula</taxon>
    </lineage>
</organism>
<evidence type="ECO:0000313" key="3">
    <source>
        <dbReference type="Proteomes" id="UP000317909"/>
    </source>
</evidence>
<evidence type="ECO:0000256" key="1">
    <source>
        <dbReference type="SAM" id="SignalP"/>
    </source>
</evidence>
<dbReference type="PROSITE" id="PS00018">
    <property type="entry name" value="EF_HAND_1"/>
    <property type="match status" value="1"/>
</dbReference>
<dbReference type="InterPro" id="IPR018247">
    <property type="entry name" value="EF_Hand_1_Ca_BS"/>
</dbReference>
<proteinExistence type="predicted"/>
<dbReference type="RefSeq" id="WP_145432653.1">
    <property type="nucleotide sequence ID" value="NZ_CP036339.1"/>
</dbReference>
<reference evidence="2 3" key="1">
    <citation type="submission" date="2019-02" db="EMBL/GenBank/DDBJ databases">
        <title>Deep-cultivation of Planctomycetes and their phenomic and genomic characterization uncovers novel biology.</title>
        <authorList>
            <person name="Wiegand S."/>
            <person name="Jogler M."/>
            <person name="Boedeker C."/>
            <person name="Pinto D."/>
            <person name="Vollmers J."/>
            <person name="Rivas-Marin E."/>
            <person name="Kohn T."/>
            <person name="Peeters S.H."/>
            <person name="Heuer A."/>
            <person name="Rast P."/>
            <person name="Oberbeckmann S."/>
            <person name="Bunk B."/>
            <person name="Jeske O."/>
            <person name="Meyerdierks A."/>
            <person name="Storesund J.E."/>
            <person name="Kallscheuer N."/>
            <person name="Luecker S."/>
            <person name="Lage O.M."/>
            <person name="Pohl T."/>
            <person name="Merkel B.J."/>
            <person name="Hornburger P."/>
            <person name="Mueller R.-W."/>
            <person name="Bruemmer F."/>
            <person name="Labrenz M."/>
            <person name="Spormann A.M."/>
            <person name="Op den Camp H."/>
            <person name="Overmann J."/>
            <person name="Amann R."/>
            <person name="Jetten M.S.M."/>
            <person name="Mascher T."/>
            <person name="Medema M.H."/>
            <person name="Devos D.P."/>
            <person name="Kaster A.-K."/>
            <person name="Ovreas L."/>
            <person name="Rohde M."/>
            <person name="Galperin M.Y."/>
            <person name="Jogler C."/>
        </authorList>
    </citation>
    <scope>NUCLEOTIDE SEQUENCE [LARGE SCALE GENOMIC DNA]</scope>
    <source>
        <strain evidence="2 3">I41</strain>
    </source>
</reference>
<sequence length="284" mass="30070" precursor="true">MNRFKPLAAAILLYWLHGSAALGATVVFFDDTQVATPVASGITWDTVSSNGYLFTYTRDKLFTGGIGPDPIGRMVRVPWPAGVEAQAVTTPPPGVTDYKARLTLRRVDGDVFDLTAFTAKLLANTAGAGANIEIMPKLQGEDGFNDPLYFNASGYYGSNFSYDTTPNYLGSTALLKGFDEYVISLYVDYALTALTLEGALTALPGDFDADGRVDGADFLVWQRGESPAGATASDLALWQANFGAAAPLAAVAAAVPEPATLFQITIAAGVFLLAQRIFGITLSR</sequence>
<dbReference type="AlphaFoldDB" id="A0A517TXP3"/>
<dbReference type="KEGG" id="llh:I41_23440"/>
<evidence type="ECO:0008006" key="4">
    <source>
        <dbReference type="Google" id="ProtNLM"/>
    </source>
</evidence>
<dbReference type="Proteomes" id="UP000317909">
    <property type="component" value="Chromosome"/>
</dbReference>